<dbReference type="OrthoDB" id="2484at2157"/>
<proteinExistence type="predicted"/>
<sequence length="132" mass="15461">MSENKDFEILDKLNNKYFTELESSVPHIQQTLFDLQNECYKTWRNTITANTSLYKEFLTDSGLTFPKSAQDIVESMSEEALKFRSIYNKLAISNIESIKNTAKTWNDNAEGFTELNRKIMHYWLSAFSPKRN</sequence>
<protein>
    <submittedName>
        <fullName evidence="1">Uncharacterized protein</fullName>
    </submittedName>
</protein>
<name>A0A7D5M233_9ARCH</name>
<dbReference type="AlphaFoldDB" id="A0A7D5M233"/>
<dbReference type="RefSeq" id="WP_179362967.1">
    <property type="nucleotide sequence ID" value="NZ_CP026994.1"/>
</dbReference>
<keyword evidence="2" id="KW-1185">Reference proteome</keyword>
<reference evidence="1 2" key="1">
    <citation type="submission" date="2018-02" db="EMBL/GenBank/DDBJ databases">
        <title>Complete genome of Nitrosopumilus oxyclinae HCE1.</title>
        <authorList>
            <person name="Qin W."/>
            <person name="Zheng Y."/>
            <person name="Stahl D.A."/>
        </authorList>
    </citation>
    <scope>NUCLEOTIDE SEQUENCE [LARGE SCALE GENOMIC DNA]</scope>
    <source>
        <strain evidence="1 2">HCE1</strain>
    </source>
</reference>
<accession>A0A7D5M233</accession>
<dbReference type="EMBL" id="CP026994">
    <property type="protein sequence ID" value="QLH04091.1"/>
    <property type="molecule type" value="Genomic_DNA"/>
</dbReference>
<dbReference type="Proteomes" id="UP000509441">
    <property type="component" value="Chromosome"/>
</dbReference>
<evidence type="ECO:0000313" key="1">
    <source>
        <dbReference type="EMBL" id="QLH04091.1"/>
    </source>
</evidence>
<dbReference type="GeneID" id="56060529"/>
<gene>
    <name evidence="1" type="ORF">C5F49_01235</name>
</gene>
<organism evidence="1 2">
    <name type="scientific">Nitrosopumilus oxyclinae</name>
    <dbReference type="NCBI Taxonomy" id="1959104"/>
    <lineage>
        <taxon>Archaea</taxon>
        <taxon>Nitrososphaerota</taxon>
        <taxon>Nitrososphaeria</taxon>
        <taxon>Nitrosopumilales</taxon>
        <taxon>Nitrosopumilaceae</taxon>
        <taxon>Nitrosopumilus</taxon>
    </lineage>
</organism>
<evidence type="ECO:0000313" key="2">
    <source>
        <dbReference type="Proteomes" id="UP000509441"/>
    </source>
</evidence>
<dbReference type="KEGG" id="nox:C5F49_01235"/>